<feature type="binding site" evidence="2">
    <location>
        <position position="63"/>
    </location>
    <ligand>
        <name>substrate</name>
    </ligand>
</feature>
<comment type="subcellular location">
    <subcellularLocation>
        <location evidence="5">Cell inner membrane</location>
        <topology evidence="5">Multi-pass membrane protein</topology>
    </subcellularLocation>
</comment>
<reference evidence="6" key="1">
    <citation type="submission" date="2021-04" db="EMBL/GenBank/DDBJ databases">
        <title>Pseudaminobacter soli sp. nov., isolated from paddy soil contaminated by heavy metals.</title>
        <authorList>
            <person name="Zhang K."/>
        </authorList>
    </citation>
    <scope>NUCLEOTIDE SEQUENCE</scope>
    <source>
        <strain evidence="6">19-2017</strain>
    </source>
</reference>
<dbReference type="GO" id="GO:0046872">
    <property type="term" value="F:metal ion binding"/>
    <property type="evidence" value="ECO:0007669"/>
    <property type="project" value="UniProtKB-KW"/>
</dbReference>
<comment type="similarity">
    <text evidence="5">Belongs to the bacterial diacylglycerol kinase family.</text>
</comment>
<dbReference type="GO" id="GO:0005886">
    <property type="term" value="C:plasma membrane"/>
    <property type="evidence" value="ECO:0007669"/>
    <property type="project" value="UniProtKB-SubCell"/>
</dbReference>
<comment type="cofactor">
    <cofactor evidence="4">
        <name>Mg(2+)</name>
        <dbReference type="ChEBI" id="CHEBI:18420"/>
    </cofactor>
    <text evidence="4">Mn(2+), Zn(2+), Cd(2+) and Co(2+) support activity to lesser extents.</text>
</comment>
<comment type="caution">
    <text evidence="6">The sequence shown here is derived from an EMBL/GenBank/DDBJ whole genome shotgun (WGS) entry which is preliminary data.</text>
</comment>
<dbReference type="Gene3D" id="1.10.3830.10">
    <property type="entry name" value="Diacylglycerol kinase (DAGK) domain"/>
    <property type="match status" value="1"/>
</dbReference>
<feature type="binding site" evidence="3">
    <location>
        <position position="3"/>
    </location>
    <ligand>
        <name>ATP</name>
        <dbReference type="ChEBI" id="CHEBI:30616"/>
    </ligand>
</feature>
<dbReference type="PANTHER" id="PTHR34299:SF1">
    <property type="entry name" value="DIACYLGLYCEROL KINASE"/>
    <property type="match status" value="1"/>
</dbReference>
<evidence type="ECO:0000256" key="4">
    <source>
        <dbReference type="PIRSR" id="PIRSR600829-4"/>
    </source>
</evidence>
<feature type="binding site" evidence="3">
    <location>
        <position position="22"/>
    </location>
    <ligand>
        <name>ATP</name>
        <dbReference type="ChEBI" id="CHEBI:30616"/>
    </ligand>
</feature>
<dbReference type="PANTHER" id="PTHR34299">
    <property type="entry name" value="DIACYLGLYCEROL KINASE"/>
    <property type="match status" value="1"/>
</dbReference>
<evidence type="ECO:0000256" key="5">
    <source>
        <dbReference type="RuleBase" id="RU363065"/>
    </source>
</evidence>
<dbReference type="AlphaFoldDB" id="A0A942DVG2"/>
<feature type="binding site" evidence="2">
    <location>
        <begin position="24"/>
        <end position="28"/>
    </location>
    <ligand>
        <name>substrate</name>
    </ligand>
</feature>
<comment type="catalytic activity">
    <reaction evidence="5">
        <text>a 1,2-diacyl-sn-glycerol + ATP = a 1,2-diacyl-sn-glycero-3-phosphate + ADP + H(+)</text>
        <dbReference type="Rhea" id="RHEA:10272"/>
        <dbReference type="ChEBI" id="CHEBI:15378"/>
        <dbReference type="ChEBI" id="CHEBI:17815"/>
        <dbReference type="ChEBI" id="CHEBI:30616"/>
        <dbReference type="ChEBI" id="CHEBI:58608"/>
        <dbReference type="ChEBI" id="CHEBI:456216"/>
        <dbReference type="EC" id="2.7.1.107"/>
    </reaction>
</comment>
<feature type="transmembrane region" description="Helical" evidence="5">
    <location>
        <begin position="48"/>
        <end position="69"/>
    </location>
</feature>
<feature type="transmembrane region" description="Helical" evidence="5">
    <location>
        <begin position="90"/>
        <end position="111"/>
    </location>
</feature>
<evidence type="ECO:0000313" key="7">
    <source>
        <dbReference type="Proteomes" id="UP000680348"/>
    </source>
</evidence>
<dbReference type="GO" id="GO:0005524">
    <property type="term" value="F:ATP binding"/>
    <property type="evidence" value="ECO:0007669"/>
    <property type="project" value="UniProtKB-KW"/>
</dbReference>
<feature type="binding site" evidence="4">
    <location>
        <position position="70"/>
    </location>
    <ligand>
        <name>a divalent metal cation</name>
        <dbReference type="ChEBI" id="CHEBI:60240"/>
    </ligand>
</feature>
<evidence type="ECO:0000256" key="1">
    <source>
        <dbReference type="PIRSR" id="PIRSR600829-1"/>
    </source>
</evidence>
<proteinExistence type="inferred from homology"/>
<keyword evidence="5" id="KW-0808">Transferase</keyword>
<dbReference type="EMBL" id="JAGWCR010000001">
    <property type="protein sequence ID" value="MBS3647017.1"/>
    <property type="molecule type" value="Genomic_DNA"/>
</dbReference>
<dbReference type="Proteomes" id="UP000680348">
    <property type="component" value="Unassembled WGS sequence"/>
</dbReference>
<dbReference type="CDD" id="cd14264">
    <property type="entry name" value="DAGK_IM"/>
    <property type="match status" value="1"/>
</dbReference>
<protein>
    <recommendedName>
        <fullName evidence="5">Diacylglycerol kinase</fullName>
        <ecNumber evidence="5">2.7.1.107</ecNumber>
    </recommendedName>
</protein>
<feature type="active site" description="Proton acceptor" evidence="1">
    <location>
        <position position="63"/>
    </location>
</feature>
<keyword evidence="5" id="KW-0997">Cell inner membrane</keyword>
<feature type="binding site" evidence="2">
    <location>
        <position position="3"/>
    </location>
    <ligand>
        <name>substrate</name>
    </ligand>
</feature>
<keyword evidence="3 5" id="KW-0067">ATP-binding</keyword>
<evidence type="ECO:0000256" key="2">
    <source>
        <dbReference type="PIRSR" id="PIRSR600829-2"/>
    </source>
</evidence>
<keyword evidence="5" id="KW-1133">Transmembrane helix</keyword>
<keyword evidence="5" id="KW-1208">Phospholipid metabolism</keyword>
<keyword evidence="4" id="KW-0460">Magnesium</keyword>
<gene>
    <name evidence="6" type="ORF">KEU06_00045</name>
</gene>
<feature type="binding site" evidence="3">
    <location>
        <position position="70"/>
    </location>
    <ligand>
        <name>ATP</name>
        <dbReference type="ChEBI" id="CHEBI:30616"/>
    </ligand>
</feature>
<keyword evidence="7" id="KW-1185">Reference proteome</keyword>
<evidence type="ECO:0000256" key="3">
    <source>
        <dbReference type="PIRSR" id="PIRSR600829-3"/>
    </source>
</evidence>
<dbReference type="GO" id="GO:0004143">
    <property type="term" value="F:ATP-dependent diacylglycerol kinase activity"/>
    <property type="evidence" value="ECO:0007669"/>
    <property type="project" value="UniProtKB-EC"/>
</dbReference>
<dbReference type="InterPro" id="IPR033718">
    <property type="entry name" value="DAGK_prok"/>
</dbReference>
<accession>A0A942DVG2</accession>
<feature type="binding site" evidence="2">
    <location>
        <position position="92"/>
    </location>
    <ligand>
        <name>substrate</name>
    </ligand>
</feature>
<dbReference type="GO" id="GO:0006654">
    <property type="term" value="P:phosphatidic acid biosynthetic process"/>
    <property type="evidence" value="ECO:0007669"/>
    <property type="project" value="InterPro"/>
</dbReference>
<keyword evidence="5" id="KW-0472">Membrane</keyword>
<dbReference type="InterPro" id="IPR000829">
    <property type="entry name" value="DAGK"/>
</dbReference>
<feature type="transmembrane region" description="Helical" evidence="5">
    <location>
        <begin position="20"/>
        <end position="42"/>
    </location>
</feature>
<dbReference type="EC" id="2.7.1.107" evidence="5"/>
<organism evidence="6 7">
    <name type="scientific">Pseudaminobacter soli</name>
    <name type="common">ex Zhang et al. 2022</name>
    <dbReference type="NCBI Taxonomy" id="2831468"/>
    <lineage>
        <taxon>Bacteria</taxon>
        <taxon>Pseudomonadati</taxon>
        <taxon>Pseudomonadota</taxon>
        <taxon>Alphaproteobacteria</taxon>
        <taxon>Hyphomicrobiales</taxon>
        <taxon>Phyllobacteriaceae</taxon>
        <taxon>Pseudaminobacter</taxon>
    </lineage>
</organism>
<dbReference type="RefSeq" id="WP_188252593.1">
    <property type="nucleotide sequence ID" value="NZ_JABVCF010000001.1"/>
</dbReference>
<dbReference type="Pfam" id="PF01219">
    <property type="entry name" value="DAGK_prokar"/>
    <property type="match status" value="1"/>
</dbReference>
<keyword evidence="5" id="KW-1003">Cell membrane</keyword>
<keyword evidence="5" id="KW-0812">Transmembrane</keyword>
<feature type="binding site" evidence="3">
    <location>
        <begin position="88"/>
        <end position="89"/>
    </location>
    <ligand>
        <name>ATP</name>
        <dbReference type="ChEBI" id="CHEBI:30616"/>
    </ligand>
</feature>
<comment type="function">
    <text evidence="5">Catalyzes the ATP-dependent phosphorylation of sn-l,2-diacylglycerol (DAG) to phosphatidic acid. Involved in the recycling of diacylglycerol produced as a by-product during membrane-derived oligosaccharide (MDO) biosynthesis.</text>
</comment>
<keyword evidence="5" id="KW-0443">Lipid metabolism</keyword>
<keyword evidence="5 6" id="KW-0418">Kinase</keyword>
<keyword evidence="3 5" id="KW-0547">Nucleotide-binding</keyword>
<name>A0A942DVG2_9HYPH</name>
<keyword evidence="4" id="KW-0479">Metal-binding</keyword>
<sequence>MERIVSAFWNSMRALRRLTLAEKAFQQELVLLLLALPVGWFLSTSWTAYALLVGSILVLMLVEVLNTAIEAACDAYSREFNKEIQLAKDCGSLAVLIAIILVLGVWGFVIADRFALIAG</sequence>
<feature type="binding site" evidence="4">
    <location>
        <position position="22"/>
    </location>
    <ligand>
        <name>a divalent metal cation</name>
        <dbReference type="ChEBI" id="CHEBI:60240"/>
    </ligand>
</feature>
<evidence type="ECO:0000313" key="6">
    <source>
        <dbReference type="EMBL" id="MBS3647017.1"/>
    </source>
</evidence>